<dbReference type="Pfam" id="PF14136">
    <property type="entry name" value="DUF4303"/>
    <property type="match status" value="1"/>
</dbReference>
<reference evidence="1" key="1">
    <citation type="journal article" date="2014" name="Int. J. Syst. Evol. Microbiol.">
        <title>Complete genome sequence of Corynebacterium casei LMG S-19264T (=DSM 44701T), isolated from a smear-ripened cheese.</title>
        <authorList>
            <consortium name="US DOE Joint Genome Institute (JGI-PGF)"/>
            <person name="Walter F."/>
            <person name="Albersmeier A."/>
            <person name="Kalinowski J."/>
            <person name="Ruckert C."/>
        </authorList>
    </citation>
    <scope>NUCLEOTIDE SEQUENCE</scope>
    <source>
        <strain evidence="1">JCM 3346</strain>
    </source>
</reference>
<dbReference type="Proteomes" id="UP000610303">
    <property type="component" value="Unassembled WGS sequence"/>
</dbReference>
<organism evidence="1 2">
    <name type="scientific">Agromyces mediolanus</name>
    <name type="common">Corynebacterium mediolanum</name>
    <dbReference type="NCBI Taxonomy" id="41986"/>
    <lineage>
        <taxon>Bacteria</taxon>
        <taxon>Bacillati</taxon>
        <taxon>Actinomycetota</taxon>
        <taxon>Actinomycetes</taxon>
        <taxon>Micrococcales</taxon>
        <taxon>Microbacteriaceae</taxon>
        <taxon>Agromyces</taxon>
    </lineage>
</organism>
<reference evidence="1" key="2">
    <citation type="submission" date="2020-09" db="EMBL/GenBank/DDBJ databases">
        <authorList>
            <person name="Sun Q."/>
            <person name="Ohkuma M."/>
        </authorList>
    </citation>
    <scope>NUCLEOTIDE SEQUENCE</scope>
    <source>
        <strain evidence="1">JCM 3346</strain>
    </source>
</reference>
<dbReference type="AlphaFoldDB" id="A0A918CMN9"/>
<dbReference type="EMBL" id="BMRJ01000002">
    <property type="protein sequence ID" value="GGR30935.1"/>
    <property type="molecule type" value="Genomic_DNA"/>
</dbReference>
<gene>
    <name evidence="1" type="ORF">GCM10010196_26330</name>
</gene>
<proteinExistence type="predicted"/>
<dbReference type="InterPro" id="IPR025409">
    <property type="entry name" value="DUF4303"/>
</dbReference>
<name>A0A918CMN9_AGRME</name>
<protein>
    <recommendedName>
        <fullName evidence="3">DUF4303 domain-containing protein</fullName>
    </recommendedName>
</protein>
<evidence type="ECO:0000313" key="2">
    <source>
        <dbReference type="Proteomes" id="UP000610303"/>
    </source>
</evidence>
<keyword evidence="2" id="KW-1185">Reference proteome</keyword>
<evidence type="ECO:0008006" key="3">
    <source>
        <dbReference type="Google" id="ProtNLM"/>
    </source>
</evidence>
<dbReference type="RefSeq" id="WP_189085795.1">
    <property type="nucleotide sequence ID" value="NZ_BMRJ01000002.1"/>
</dbReference>
<evidence type="ECO:0000313" key="1">
    <source>
        <dbReference type="EMBL" id="GGR30935.1"/>
    </source>
</evidence>
<accession>A0A918CMN9</accession>
<sequence length="392" mass="42671">MTRERTAMSAADWRALEAHIAERYAEAVHAFFAQHPGERVFGVASHVFSGETGGVIAWPGLAVGSEESLAAAAEDSSFSTEELRWSPADWAFQLDPSEADDAWAARVEAAARGDDAHWEAIFARFLRSFATAAKTAKKRLRTEGAVAPGFLALAMDEAWELVPLSLTKAELERHFPELGEEAQELARLEALPAPARAAALGELLDAYTPGVVSTEQAERLLRELGEASVDVALERMPRSQRRWQWAKLLADLGIPRDDVIDALATVLRAKKLPEPDRAWAAAALARLGRLDLVLAEAERMPRPVLLRGLAAPYTSFRDRAVRHLPLDYAPLEAALTEHPELAEAMLDELRPGSGYCTIEPAEAATARAALGSPFEVVRRHARAVLDDAGRSA</sequence>
<comment type="caution">
    <text evidence="1">The sequence shown here is derived from an EMBL/GenBank/DDBJ whole genome shotgun (WGS) entry which is preliminary data.</text>
</comment>